<dbReference type="GO" id="GO:0005576">
    <property type="term" value="C:extracellular region"/>
    <property type="evidence" value="ECO:0007669"/>
    <property type="project" value="UniProtKB-SubCell"/>
</dbReference>
<dbReference type="SMART" id="SM00110">
    <property type="entry name" value="C1Q"/>
    <property type="match status" value="1"/>
</dbReference>
<sequence length="180" mass="20041">MFAFICFSLLNMVIAETLNQEVFLKNLNSYKNICKGMEWEPPCDGEKIKSKAVAFQVYLKNSITNLGNGQILKYDQLVTNIGGGYNTTTGKFTAPADGVYSFSWTYMTKKGSACYIGGVVNGRQLVWSAIHDQTATWISTTAHLVVQMKKGSEFWTPNFTATAGYINDHYTFLTGHKISD</sequence>
<dbReference type="GeneID" id="111110620"/>
<proteinExistence type="predicted"/>
<dbReference type="PROSITE" id="PS50871">
    <property type="entry name" value="C1Q"/>
    <property type="match status" value="1"/>
</dbReference>
<reference evidence="7" key="1">
    <citation type="submission" date="2025-08" db="UniProtKB">
        <authorList>
            <consortium name="RefSeq"/>
        </authorList>
    </citation>
    <scope>IDENTIFICATION</scope>
    <source>
        <tissue evidence="7">Whole sample</tissue>
    </source>
</reference>
<dbReference type="PANTHER" id="PTHR22923">
    <property type="entry name" value="CEREBELLIN-RELATED"/>
    <property type="match status" value="1"/>
</dbReference>
<dbReference type="InterPro" id="IPR008983">
    <property type="entry name" value="Tumour_necrosis_fac-like_dom"/>
</dbReference>
<evidence type="ECO:0000313" key="7">
    <source>
        <dbReference type="RefSeq" id="XP_022302899.1"/>
    </source>
</evidence>
<dbReference type="RefSeq" id="XP_022302899.1">
    <property type="nucleotide sequence ID" value="XM_022447191.1"/>
</dbReference>
<keyword evidence="3 4" id="KW-0732">Signal</keyword>
<dbReference type="Proteomes" id="UP000694844">
    <property type="component" value="Chromosome 8"/>
</dbReference>
<dbReference type="InterPro" id="IPR001073">
    <property type="entry name" value="C1q_dom"/>
</dbReference>
<gene>
    <name evidence="7" type="primary">LOC111110620</name>
</gene>
<keyword evidence="2" id="KW-0964">Secreted</keyword>
<evidence type="ECO:0000256" key="2">
    <source>
        <dbReference type="ARBA" id="ARBA00022525"/>
    </source>
</evidence>
<dbReference type="KEGG" id="cvn:111110620"/>
<evidence type="ECO:0000256" key="1">
    <source>
        <dbReference type="ARBA" id="ARBA00004613"/>
    </source>
</evidence>
<comment type="subcellular location">
    <subcellularLocation>
        <location evidence="1">Secreted</location>
    </subcellularLocation>
</comment>
<dbReference type="PANTHER" id="PTHR22923:SF116">
    <property type="entry name" value="C1Q DOMAIN-CONTAINING PROTEIN"/>
    <property type="match status" value="1"/>
</dbReference>
<dbReference type="AlphaFoldDB" id="A0A8B8BJ85"/>
<name>A0A8B8BJ85_CRAVI</name>
<evidence type="ECO:0000313" key="6">
    <source>
        <dbReference type="Proteomes" id="UP000694844"/>
    </source>
</evidence>
<dbReference type="Pfam" id="PF00386">
    <property type="entry name" value="C1q"/>
    <property type="match status" value="1"/>
</dbReference>
<evidence type="ECO:0000259" key="5">
    <source>
        <dbReference type="PROSITE" id="PS50871"/>
    </source>
</evidence>
<evidence type="ECO:0000256" key="3">
    <source>
        <dbReference type="ARBA" id="ARBA00022729"/>
    </source>
</evidence>
<feature type="signal peptide" evidence="4">
    <location>
        <begin position="1"/>
        <end position="15"/>
    </location>
</feature>
<dbReference type="Gene3D" id="2.60.120.40">
    <property type="match status" value="1"/>
</dbReference>
<keyword evidence="6" id="KW-1185">Reference proteome</keyword>
<dbReference type="OrthoDB" id="6159998at2759"/>
<protein>
    <submittedName>
        <fullName evidence="7">Complement C1q tumor necrosis factor-related protein 3-like</fullName>
    </submittedName>
</protein>
<dbReference type="SUPFAM" id="SSF49842">
    <property type="entry name" value="TNF-like"/>
    <property type="match status" value="1"/>
</dbReference>
<dbReference type="InterPro" id="IPR050822">
    <property type="entry name" value="Cerebellin_Synaptic_Org"/>
</dbReference>
<accession>A0A8B8BJ85</accession>
<evidence type="ECO:0000256" key="4">
    <source>
        <dbReference type="SAM" id="SignalP"/>
    </source>
</evidence>
<feature type="domain" description="C1q" evidence="5">
    <location>
        <begin position="48"/>
        <end position="180"/>
    </location>
</feature>
<organism evidence="6 7">
    <name type="scientific">Crassostrea virginica</name>
    <name type="common">Eastern oyster</name>
    <dbReference type="NCBI Taxonomy" id="6565"/>
    <lineage>
        <taxon>Eukaryota</taxon>
        <taxon>Metazoa</taxon>
        <taxon>Spiralia</taxon>
        <taxon>Lophotrochozoa</taxon>
        <taxon>Mollusca</taxon>
        <taxon>Bivalvia</taxon>
        <taxon>Autobranchia</taxon>
        <taxon>Pteriomorphia</taxon>
        <taxon>Ostreida</taxon>
        <taxon>Ostreoidea</taxon>
        <taxon>Ostreidae</taxon>
        <taxon>Crassostrea</taxon>
    </lineage>
</organism>
<feature type="chain" id="PRO_5034493990" evidence="4">
    <location>
        <begin position="16"/>
        <end position="180"/>
    </location>
</feature>